<organism evidence="1 2">
    <name type="scientific">Luteimonas salinisoli</name>
    <dbReference type="NCBI Taxonomy" id="2752307"/>
    <lineage>
        <taxon>Bacteria</taxon>
        <taxon>Pseudomonadati</taxon>
        <taxon>Pseudomonadota</taxon>
        <taxon>Gammaproteobacteria</taxon>
        <taxon>Lysobacterales</taxon>
        <taxon>Lysobacteraceae</taxon>
        <taxon>Luteimonas</taxon>
    </lineage>
</organism>
<comment type="caution">
    <text evidence="1">The sequence shown here is derived from an EMBL/GenBank/DDBJ whole genome shotgun (WGS) entry which is preliminary data.</text>
</comment>
<dbReference type="AlphaFoldDB" id="A0A853J704"/>
<gene>
    <name evidence="1" type="ORF">H0E84_00660</name>
</gene>
<keyword evidence="2" id="KW-1185">Reference proteome</keyword>
<protein>
    <recommendedName>
        <fullName evidence="3">DUF1579 domain-containing protein</fullName>
    </recommendedName>
</protein>
<accession>A0A853J704</accession>
<dbReference type="Proteomes" id="UP000578091">
    <property type="component" value="Unassembled WGS sequence"/>
</dbReference>
<evidence type="ECO:0000313" key="2">
    <source>
        <dbReference type="Proteomes" id="UP000578091"/>
    </source>
</evidence>
<name>A0A853J704_9GAMM</name>
<sequence>MSTTLPAASARPENPAAFAEALLAPGPADRIPPEDDLYAPLLGHWRARVTDHLADGATRTLEGEIVFARVLEGRAIQDLWIFPGRDARDARTPPAGNRYGTTLRIYDPRRGTWAVDWFNPVTGIHTRLTGRRSDDGIVQEGSNADGKPIRWVFDDVRDDGFHWRGERSDDGGRSWILETEFSARR</sequence>
<proteinExistence type="predicted"/>
<evidence type="ECO:0000313" key="1">
    <source>
        <dbReference type="EMBL" id="NZA24886.1"/>
    </source>
</evidence>
<reference evidence="1 2" key="1">
    <citation type="submission" date="2020-07" db="EMBL/GenBank/DDBJ databases">
        <title>Luteimonas sp. SJ-92.</title>
        <authorList>
            <person name="Huang X.-X."/>
            <person name="Xu L."/>
            <person name="Sun J.-Q."/>
        </authorList>
    </citation>
    <scope>NUCLEOTIDE SEQUENCE [LARGE SCALE GENOMIC DNA]</scope>
    <source>
        <strain evidence="1 2">SJ-92</strain>
    </source>
</reference>
<evidence type="ECO:0008006" key="3">
    <source>
        <dbReference type="Google" id="ProtNLM"/>
    </source>
</evidence>
<dbReference type="EMBL" id="JACCKA010000006">
    <property type="protein sequence ID" value="NZA24886.1"/>
    <property type="molecule type" value="Genomic_DNA"/>
</dbReference>
<dbReference type="RefSeq" id="WP_180676696.1">
    <property type="nucleotide sequence ID" value="NZ_JACCKA010000006.1"/>
</dbReference>